<dbReference type="Proteomes" id="UP001432027">
    <property type="component" value="Unassembled WGS sequence"/>
</dbReference>
<evidence type="ECO:0000313" key="2">
    <source>
        <dbReference type="Proteomes" id="UP001432027"/>
    </source>
</evidence>
<dbReference type="EMBL" id="BTSX01000001">
    <property type="protein sequence ID" value="GMS81453.1"/>
    <property type="molecule type" value="Genomic_DNA"/>
</dbReference>
<sequence>MNCWSRISPSRIMRSLLMPTAAWLMHPLKKDSLILSNCSRIIAQVMKTYAPNVVIRLLIGNNPLTTRKCS</sequence>
<proteinExistence type="predicted"/>
<dbReference type="AlphaFoldDB" id="A0AAV5SEG6"/>
<comment type="caution">
    <text evidence="1">The sequence shown here is derived from an EMBL/GenBank/DDBJ whole genome shotgun (WGS) entry which is preliminary data.</text>
</comment>
<protein>
    <submittedName>
        <fullName evidence="1">Uncharacterized protein</fullName>
    </submittedName>
</protein>
<keyword evidence="2" id="KW-1185">Reference proteome</keyword>
<reference evidence="1" key="1">
    <citation type="submission" date="2023-10" db="EMBL/GenBank/DDBJ databases">
        <title>Genome assembly of Pristionchus species.</title>
        <authorList>
            <person name="Yoshida K."/>
            <person name="Sommer R.J."/>
        </authorList>
    </citation>
    <scope>NUCLEOTIDE SEQUENCE</scope>
    <source>
        <strain evidence="1">RS0144</strain>
    </source>
</reference>
<accession>A0AAV5SEG6</accession>
<evidence type="ECO:0000313" key="1">
    <source>
        <dbReference type="EMBL" id="GMS81453.1"/>
    </source>
</evidence>
<gene>
    <name evidence="1" type="ORF">PENTCL1PPCAC_3628</name>
</gene>
<name>A0AAV5SEG6_9BILA</name>
<organism evidence="1 2">
    <name type="scientific">Pristionchus entomophagus</name>
    <dbReference type="NCBI Taxonomy" id="358040"/>
    <lineage>
        <taxon>Eukaryota</taxon>
        <taxon>Metazoa</taxon>
        <taxon>Ecdysozoa</taxon>
        <taxon>Nematoda</taxon>
        <taxon>Chromadorea</taxon>
        <taxon>Rhabditida</taxon>
        <taxon>Rhabditina</taxon>
        <taxon>Diplogasteromorpha</taxon>
        <taxon>Diplogasteroidea</taxon>
        <taxon>Neodiplogasteridae</taxon>
        <taxon>Pristionchus</taxon>
    </lineage>
</organism>